<gene>
    <name evidence="1" type="ORF">J8641_06080</name>
</gene>
<name>A0A9X0ZTL6_NEIEL</name>
<dbReference type="Proteomes" id="UP000708805">
    <property type="component" value="Unassembled WGS sequence"/>
</dbReference>
<reference evidence="1" key="1">
    <citation type="submission" date="2021-04" db="EMBL/GenBank/DDBJ databases">
        <title>Genomic characterization of endocarditis-associated Neisseria elongata subsp. nitroreducens.</title>
        <authorList>
            <person name="Schorner M."/>
            <person name="Passarelli-Araujo H."/>
            <person name="Scheffer M."/>
            <person name="Barazzetti F."/>
            <person name="Martins J."/>
            <person name="Machado H."/>
            <person name="Palmeiro J."/>
            <person name="Bazzo M."/>
        </authorList>
    </citation>
    <scope>NUCLEOTIDE SEQUENCE</scope>
    <source>
        <strain evidence="1">Nel_M001</strain>
    </source>
</reference>
<proteinExistence type="predicted"/>
<dbReference type="AlphaFoldDB" id="A0A9X0ZTL6"/>
<dbReference type="EMBL" id="JAGJWT010000004">
    <property type="protein sequence ID" value="MBS9340388.1"/>
    <property type="molecule type" value="Genomic_DNA"/>
</dbReference>
<evidence type="ECO:0000313" key="2">
    <source>
        <dbReference type="Proteomes" id="UP000708805"/>
    </source>
</evidence>
<accession>A0A9X0ZTL6</accession>
<organism evidence="1 2">
    <name type="scientific">Neisseria elongata subsp. nitroreducens</name>
    <dbReference type="NCBI Taxonomy" id="90367"/>
    <lineage>
        <taxon>Bacteria</taxon>
        <taxon>Pseudomonadati</taxon>
        <taxon>Pseudomonadota</taxon>
        <taxon>Betaproteobacteria</taxon>
        <taxon>Neisseriales</taxon>
        <taxon>Neisseriaceae</taxon>
        <taxon>Neisseria</taxon>
    </lineage>
</organism>
<sequence length="105" mass="11910">MKSLASMKDLAPVEQIKAQWWMLGLWTIDEAALIMGGIDPDDCDPEDGRSFKSAERFAHQEAYKYARFARRAIITAIAMGELSPFELWVHDPYSINCHEYKAEGG</sequence>
<dbReference type="RefSeq" id="WP_214037714.1">
    <property type="nucleotide sequence ID" value="NZ_JAGJWT010000004.1"/>
</dbReference>
<evidence type="ECO:0000313" key="1">
    <source>
        <dbReference type="EMBL" id="MBS9340388.1"/>
    </source>
</evidence>
<comment type="caution">
    <text evidence="1">The sequence shown here is derived from an EMBL/GenBank/DDBJ whole genome shotgun (WGS) entry which is preliminary data.</text>
</comment>
<protein>
    <submittedName>
        <fullName evidence="1">Uncharacterized protein</fullName>
    </submittedName>
</protein>